<accession>A0A6C0KQD7</accession>
<dbReference type="AlphaFoldDB" id="A0A6C0KQD7"/>
<evidence type="ECO:0000313" key="1">
    <source>
        <dbReference type="EMBL" id="QHU18937.1"/>
    </source>
</evidence>
<protein>
    <submittedName>
        <fullName evidence="1">Uncharacterized protein</fullName>
    </submittedName>
</protein>
<reference evidence="1" key="1">
    <citation type="journal article" date="2020" name="Nature">
        <title>Giant virus diversity and host interactions through global metagenomics.</title>
        <authorList>
            <person name="Schulz F."/>
            <person name="Roux S."/>
            <person name="Paez-Espino D."/>
            <person name="Jungbluth S."/>
            <person name="Walsh D.A."/>
            <person name="Denef V.J."/>
            <person name="McMahon K.D."/>
            <person name="Konstantinidis K.T."/>
            <person name="Eloe-Fadrosh E.A."/>
            <person name="Kyrpides N.C."/>
            <person name="Woyke T."/>
        </authorList>
    </citation>
    <scope>NUCLEOTIDE SEQUENCE</scope>
    <source>
        <strain evidence="1">GVMAG-S-3300013014-104</strain>
    </source>
</reference>
<dbReference type="EMBL" id="MN740943">
    <property type="protein sequence ID" value="QHU18937.1"/>
    <property type="molecule type" value="Genomic_DNA"/>
</dbReference>
<name>A0A6C0KQD7_9ZZZZ</name>
<sequence>MDNKYHEKINNYVNNNNNNMYIFEVSKCCGYSEFVPVYKNDKIIDLFSKIMNHFNCNEIKDLFFYTHVGVYIRISISNKTINEFVMENTKCNPPKLVELYPLNNVKVYNLFLDDGICDSKENCQCQSHLYVSE</sequence>
<proteinExistence type="predicted"/>
<organism evidence="1">
    <name type="scientific">viral metagenome</name>
    <dbReference type="NCBI Taxonomy" id="1070528"/>
    <lineage>
        <taxon>unclassified sequences</taxon>
        <taxon>metagenomes</taxon>
        <taxon>organismal metagenomes</taxon>
    </lineage>
</organism>